<evidence type="ECO:0000313" key="6">
    <source>
        <dbReference type="EMBL" id="ORZ30462.1"/>
    </source>
</evidence>
<dbReference type="Pfam" id="PF12799">
    <property type="entry name" value="LRR_4"/>
    <property type="match status" value="1"/>
</dbReference>
<dbReference type="PROSITE" id="PS51450">
    <property type="entry name" value="LRR"/>
    <property type="match status" value="1"/>
</dbReference>
<evidence type="ECO:0000256" key="1">
    <source>
        <dbReference type="ARBA" id="ARBA00022614"/>
    </source>
</evidence>
<keyword evidence="1" id="KW-0433">Leucine-rich repeat</keyword>
<dbReference type="PRINTS" id="PR00019">
    <property type="entry name" value="LEURICHRPT"/>
</dbReference>
<sequence length="415" mass="43280">MSTTTDCIPLQELRKDLSGDCCSWAGVTCDKKTGRVTAIRWFNTRITGSISPGLGGLTNLTDLDLSSNQLTGSIPPELGSLKNLKQLELNKNKLSGPIPSELGGLDSLTTLSLGNNELSGTIPESLSSLPKLSYLYLYHNRLSGPLTKLPNPSSGCSMISTFNEDNNYGCVPLGATGKCAADLIQNKVPECDANGNPTAPTSTTSSRAAAASPTQARGSTGSRQTHVAKGGGDDAAGSSASESGVFPTFTIIGVFAGLLGLLAVSFFVFRRRQQKRPTTSAAKLPLNPSQPQPGPAPLPQAIGAQQQQQEPLAYQQLTPAYVQQSSTPPSHPHQPPHAYPLALKPDVSLHQAPGHVPSPPTPVGKPDHEDPDAILYLPPMAPVAQTAAAGGRASGDLELILPPAGPSLVRKQSET</sequence>
<accession>A0A1Y2HBM4</accession>
<dbReference type="STRING" id="765915.A0A1Y2HBM4"/>
<proteinExistence type="predicted"/>
<feature type="compositionally biased region" description="Pro residues" evidence="4">
    <location>
        <begin position="329"/>
        <end position="338"/>
    </location>
</feature>
<evidence type="ECO:0000256" key="3">
    <source>
        <dbReference type="ARBA" id="ARBA00022737"/>
    </source>
</evidence>
<keyword evidence="5" id="KW-1133">Transmembrane helix</keyword>
<gene>
    <name evidence="6" type="ORF">BCR44DRAFT_35129</name>
</gene>
<dbReference type="FunFam" id="3.80.10.10:FF:000363">
    <property type="entry name" value="Leucine-rich repeat family protein"/>
    <property type="match status" value="1"/>
</dbReference>
<dbReference type="AlphaFoldDB" id="A0A1Y2HBM4"/>
<feature type="region of interest" description="Disordered" evidence="4">
    <location>
        <begin position="276"/>
        <end position="308"/>
    </location>
</feature>
<dbReference type="InterPro" id="IPR025875">
    <property type="entry name" value="Leu-rich_rpt_4"/>
</dbReference>
<evidence type="ECO:0008006" key="8">
    <source>
        <dbReference type="Google" id="ProtNLM"/>
    </source>
</evidence>
<dbReference type="Pfam" id="PF13855">
    <property type="entry name" value="LRR_8"/>
    <property type="match status" value="1"/>
</dbReference>
<feature type="region of interest" description="Disordered" evidence="4">
    <location>
        <begin position="320"/>
        <end position="341"/>
    </location>
</feature>
<dbReference type="Proteomes" id="UP000193411">
    <property type="component" value="Unassembled WGS sequence"/>
</dbReference>
<protein>
    <recommendedName>
        <fullName evidence="8">Leucine-rich repeat-containing N-terminal plant-type domain-containing protein</fullName>
    </recommendedName>
</protein>
<evidence type="ECO:0000256" key="5">
    <source>
        <dbReference type="SAM" id="Phobius"/>
    </source>
</evidence>
<keyword evidence="5" id="KW-0472">Membrane</keyword>
<dbReference type="SMART" id="SM00369">
    <property type="entry name" value="LRR_TYP"/>
    <property type="match status" value="3"/>
</dbReference>
<feature type="transmembrane region" description="Helical" evidence="5">
    <location>
        <begin position="249"/>
        <end position="269"/>
    </location>
</feature>
<reference evidence="6 7" key="1">
    <citation type="submission" date="2016-07" db="EMBL/GenBank/DDBJ databases">
        <title>Pervasive Adenine N6-methylation of Active Genes in Fungi.</title>
        <authorList>
            <consortium name="DOE Joint Genome Institute"/>
            <person name="Mondo S.J."/>
            <person name="Dannebaum R.O."/>
            <person name="Kuo R.C."/>
            <person name="Labutti K."/>
            <person name="Haridas S."/>
            <person name="Kuo A."/>
            <person name="Salamov A."/>
            <person name="Ahrendt S.R."/>
            <person name="Lipzen A."/>
            <person name="Sullivan W."/>
            <person name="Andreopoulos W.B."/>
            <person name="Clum A."/>
            <person name="Lindquist E."/>
            <person name="Daum C."/>
            <person name="Ramamoorthy G.K."/>
            <person name="Gryganskyi A."/>
            <person name="Culley D."/>
            <person name="Magnuson J.K."/>
            <person name="James T.Y."/>
            <person name="O'Malley M.A."/>
            <person name="Stajich J.E."/>
            <person name="Spatafora J.W."/>
            <person name="Visel A."/>
            <person name="Grigoriev I.V."/>
        </authorList>
    </citation>
    <scope>NUCLEOTIDE SEQUENCE [LARGE SCALE GENOMIC DNA]</scope>
    <source>
        <strain evidence="6 7">PL171</strain>
    </source>
</reference>
<organism evidence="6 7">
    <name type="scientific">Catenaria anguillulae PL171</name>
    <dbReference type="NCBI Taxonomy" id="765915"/>
    <lineage>
        <taxon>Eukaryota</taxon>
        <taxon>Fungi</taxon>
        <taxon>Fungi incertae sedis</taxon>
        <taxon>Blastocladiomycota</taxon>
        <taxon>Blastocladiomycetes</taxon>
        <taxon>Blastocladiales</taxon>
        <taxon>Catenariaceae</taxon>
        <taxon>Catenaria</taxon>
    </lineage>
</organism>
<dbReference type="Gene3D" id="3.80.10.10">
    <property type="entry name" value="Ribonuclease Inhibitor"/>
    <property type="match status" value="1"/>
</dbReference>
<dbReference type="InterPro" id="IPR001611">
    <property type="entry name" value="Leu-rich_rpt"/>
</dbReference>
<feature type="region of interest" description="Disordered" evidence="4">
    <location>
        <begin position="192"/>
        <end position="240"/>
    </location>
</feature>
<name>A0A1Y2HBM4_9FUNG</name>
<keyword evidence="2" id="KW-0732">Signal</keyword>
<dbReference type="InterPro" id="IPR032675">
    <property type="entry name" value="LRR_dom_sf"/>
</dbReference>
<dbReference type="PANTHER" id="PTHR47988">
    <property type="entry name" value="SOMATIC EMBRYOGENESIS RECEPTOR KINASE 1"/>
    <property type="match status" value="1"/>
</dbReference>
<dbReference type="OrthoDB" id="676979at2759"/>
<comment type="caution">
    <text evidence="6">The sequence shown here is derived from an EMBL/GenBank/DDBJ whole genome shotgun (WGS) entry which is preliminary data.</text>
</comment>
<dbReference type="InterPro" id="IPR003591">
    <property type="entry name" value="Leu-rich_rpt_typical-subtyp"/>
</dbReference>
<evidence type="ECO:0000256" key="2">
    <source>
        <dbReference type="ARBA" id="ARBA00022729"/>
    </source>
</evidence>
<feature type="compositionally biased region" description="Pro residues" evidence="4">
    <location>
        <begin position="288"/>
        <end position="298"/>
    </location>
</feature>
<keyword evidence="7" id="KW-1185">Reference proteome</keyword>
<evidence type="ECO:0000256" key="4">
    <source>
        <dbReference type="SAM" id="MobiDB-lite"/>
    </source>
</evidence>
<feature type="compositionally biased region" description="Low complexity" evidence="4">
    <location>
        <begin position="299"/>
        <end position="308"/>
    </location>
</feature>
<keyword evidence="3" id="KW-0677">Repeat</keyword>
<keyword evidence="5" id="KW-0812">Transmembrane</keyword>
<evidence type="ECO:0000313" key="7">
    <source>
        <dbReference type="Proteomes" id="UP000193411"/>
    </source>
</evidence>
<dbReference type="SMART" id="SM00365">
    <property type="entry name" value="LRR_SD22"/>
    <property type="match status" value="4"/>
</dbReference>
<feature type="compositionally biased region" description="Low complexity" evidence="4">
    <location>
        <begin position="193"/>
        <end position="219"/>
    </location>
</feature>
<dbReference type="EMBL" id="MCFL01000084">
    <property type="protein sequence ID" value="ORZ30462.1"/>
    <property type="molecule type" value="Genomic_DNA"/>
</dbReference>
<dbReference type="SUPFAM" id="SSF52058">
    <property type="entry name" value="L domain-like"/>
    <property type="match status" value="1"/>
</dbReference>